<dbReference type="AlphaFoldDB" id="A0AAV2KBB2"/>
<gene>
    <name evidence="1" type="ORF">KC01_LOCUS16414</name>
</gene>
<proteinExistence type="predicted"/>
<reference evidence="1 2" key="1">
    <citation type="submission" date="2024-04" db="EMBL/GenBank/DDBJ databases">
        <authorList>
            <person name="Waldvogel A.-M."/>
            <person name="Schoenle A."/>
        </authorList>
    </citation>
    <scope>NUCLEOTIDE SEQUENCE [LARGE SCALE GENOMIC DNA]</scope>
</reference>
<name>A0AAV2KBB2_KNICA</name>
<sequence length="90" mass="10272">MRRRPTLTLMVRDLLRHRHSHRSRACSVSHGGLTGPERADVCVSRLLAVSLWDRVMIQGRLFGSNLSWCPGAERSDELVDQRRTVHCVLP</sequence>
<evidence type="ECO:0000313" key="2">
    <source>
        <dbReference type="Proteomes" id="UP001497482"/>
    </source>
</evidence>
<organism evidence="1 2">
    <name type="scientific">Knipowitschia caucasica</name>
    <name type="common">Caucasian dwarf goby</name>
    <name type="synonym">Pomatoschistus caucasicus</name>
    <dbReference type="NCBI Taxonomy" id="637954"/>
    <lineage>
        <taxon>Eukaryota</taxon>
        <taxon>Metazoa</taxon>
        <taxon>Chordata</taxon>
        <taxon>Craniata</taxon>
        <taxon>Vertebrata</taxon>
        <taxon>Euteleostomi</taxon>
        <taxon>Actinopterygii</taxon>
        <taxon>Neopterygii</taxon>
        <taxon>Teleostei</taxon>
        <taxon>Neoteleostei</taxon>
        <taxon>Acanthomorphata</taxon>
        <taxon>Gobiaria</taxon>
        <taxon>Gobiiformes</taxon>
        <taxon>Gobioidei</taxon>
        <taxon>Gobiidae</taxon>
        <taxon>Gobiinae</taxon>
        <taxon>Knipowitschia</taxon>
    </lineage>
</organism>
<evidence type="ECO:0008006" key="3">
    <source>
        <dbReference type="Google" id="ProtNLM"/>
    </source>
</evidence>
<accession>A0AAV2KBB2</accession>
<dbReference type="EMBL" id="OZ035839">
    <property type="protein sequence ID" value="CAL1586330.1"/>
    <property type="molecule type" value="Genomic_DNA"/>
</dbReference>
<dbReference type="Proteomes" id="UP001497482">
    <property type="component" value="Chromosome 17"/>
</dbReference>
<evidence type="ECO:0000313" key="1">
    <source>
        <dbReference type="EMBL" id="CAL1586330.1"/>
    </source>
</evidence>
<protein>
    <recommendedName>
        <fullName evidence="3">Secreted protein</fullName>
    </recommendedName>
</protein>
<keyword evidence="2" id="KW-1185">Reference proteome</keyword>